<feature type="region of interest" description="Disordered" evidence="1">
    <location>
        <begin position="297"/>
        <end position="320"/>
    </location>
</feature>
<comment type="caution">
    <text evidence="2">The sequence shown here is derived from an EMBL/GenBank/DDBJ whole genome shotgun (WGS) entry which is preliminary data.</text>
</comment>
<evidence type="ECO:0000313" key="3">
    <source>
        <dbReference type="Proteomes" id="UP001219525"/>
    </source>
</evidence>
<feature type="compositionally biased region" description="Acidic residues" evidence="1">
    <location>
        <begin position="297"/>
        <end position="308"/>
    </location>
</feature>
<evidence type="ECO:0000313" key="2">
    <source>
        <dbReference type="EMBL" id="KAJ7196206.1"/>
    </source>
</evidence>
<proteinExistence type="predicted"/>
<protein>
    <submittedName>
        <fullName evidence="2">Uncharacterized protein</fullName>
    </submittedName>
</protein>
<dbReference type="EMBL" id="JARJCW010000085">
    <property type="protein sequence ID" value="KAJ7196206.1"/>
    <property type="molecule type" value="Genomic_DNA"/>
</dbReference>
<sequence length="414" mass="46437">MSTYPNPNTVKALTLQSTHMDCSYLSSFYNSKTFEEFAEVLSRAPQLAPHVRSLSLQFLRGHSSSLEAAAALTVILAKLINTNILTVQMEAAGHECPWSSFSPGVQAALQTTLLRPALTSLHLCRLRFDGPVEFASILTQASQLRELVISQVFLINTGDGDITLPSMRLSLHTLKVDCDSTTPQLLRLLTRIIDSSRLRHLLTFISPELESAACELLASAVNVVHYHVRLEEYSRRRAERLAINLRPLRHLRTLEITLDLHVAAFTGDPVWCAKRIIKSTGADAARLDEGGDQEIGYEDEDAEDYDGENEGKVMDEPGSGDPRNSVVTDIIFNVDLIDVEQWYGKLVSRTMGHLADMLDEMIGLALYTVTFRIACKDENWGTVNEHLRELFRLMEVDPNRPLRIERVEGFKEFL</sequence>
<organism evidence="2 3">
    <name type="scientific">Mycena pura</name>
    <dbReference type="NCBI Taxonomy" id="153505"/>
    <lineage>
        <taxon>Eukaryota</taxon>
        <taxon>Fungi</taxon>
        <taxon>Dikarya</taxon>
        <taxon>Basidiomycota</taxon>
        <taxon>Agaricomycotina</taxon>
        <taxon>Agaricomycetes</taxon>
        <taxon>Agaricomycetidae</taxon>
        <taxon>Agaricales</taxon>
        <taxon>Marasmiineae</taxon>
        <taxon>Mycenaceae</taxon>
        <taxon>Mycena</taxon>
    </lineage>
</organism>
<gene>
    <name evidence="2" type="ORF">GGX14DRAFT_473777</name>
</gene>
<evidence type="ECO:0000256" key="1">
    <source>
        <dbReference type="SAM" id="MobiDB-lite"/>
    </source>
</evidence>
<keyword evidence="3" id="KW-1185">Reference proteome</keyword>
<reference evidence="2" key="1">
    <citation type="submission" date="2023-03" db="EMBL/GenBank/DDBJ databases">
        <title>Massive genome expansion in bonnet fungi (Mycena s.s.) driven by repeated elements and novel gene families across ecological guilds.</title>
        <authorList>
            <consortium name="Lawrence Berkeley National Laboratory"/>
            <person name="Harder C.B."/>
            <person name="Miyauchi S."/>
            <person name="Viragh M."/>
            <person name="Kuo A."/>
            <person name="Thoen E."/>
            <person name="Andreopoulos B."/>
            <person name="Lu D."/>
            <person name="Skrede I."/>
            <person name="Drula E."/>
            <person name="Henrissat B."/>
            <person name="Morin E."/>
            <person name="Kohler A."/>
            <person name="Barry K."/>
            <person name="LaButti K."/>
            <person name="Morin E."/>
            <person name="Salamov A."/>
            <person name="Lipzen A."/>
            <person name="Mereny Z."/>
            <person name="Hegedus B."/>
            <person name="Baldrian P."/>
            <person name="Stursova M."/>
            <person name="Weitz H."/>
            <person name="Taylor A."/>
            <person name="Grigoriev I.V."/>
            <person name="Nagy L.G."/>
            <person name="Martin F."/>
            <person name="Kauserud H."/>
        </authorList>
    </citation>
    <scope>NUCLEOTIDE SEQUENCE</scope>
    <source>
        <strain evidence="2">9144</strain>
    </source>
</reference>
<dbReference type="Proteomes" id="UP001219525">
    <property type="component" value="Unassembled WGS sequence"/>
</dbReference>
<accession>A0AAD6UWL3</accession>
<name>A0AAD6UWL3_9AGAR</name>
<dbReference type="AlphaFoldDB" id="A0AAD6UWL3"/>